<protein>
    <submittedName>
        <fullName evidence="2">Uncharacterized protein</fullName>
    </submittedName>
</protein>
<organism evidence="2 3">
    <name type="scientific">Podospora didyma</name>
    <dbReference type="NCBI Taxonomy" id="330526"/>
    <lineage>
        <taxon>Eukaryota</taxon>
        <taxon>Fungi</taxon>
        <taxon>Dikarya</taxon>
        <taxon>Ascomycota</taxon>
        <taxon>Pezizomycotina</taxon>
        <taxon>Sordariomycetes</taxon>
        <taxon>Sordariomycetidae</taxon>
        <taxon>Sordariales</taxon>
        <taxon>Podosporaceae</taxon>
        <taxon>Podospora</taxon>
    </lineage>
</organism>
<name>A0AAE0NZW8_9PEZI</name>
<accession>A0AAE0NZW8</accession>
<dbReference type="EMBL" id="JAULSW010000002">
    <property type="protein sequence ID" value="KAK3390778.1"/>
    <property type="molecule type" value="Genomic_DNA"/>
</dbReference>
<dbReference type="AlphaFoldDB" id="A0AAE0NZW8"/>
<keyword evidence="1" id="KW-0472">Membrane</keyword>
<keyword evidence="1" id="KW-1133">Transmembrane helix</keyword>
<evidence type="ECO:0000256" key="1">
    <source>
        <dbReference type="SAM" id="Phobius"/>
    </source>
</evidence>
<keyword evidence="1" id="KW-0812">Transmembrane</keyword>
<evidence type="ECO:0000313" key="2">
    <source>
        <dbReference type="EMBL" id="KAK3390778.1"/>
    </source>
</evidence>
<gene>
    <name evidence="2" type="ORF">B0H63DRAFT_466460</name>
</gene>
<reference evidence="2" key="2">
    <citation type="submission" date="2023-06" db="EMBL/GenBank/DDBJ databases">
        <authorList>
            <consortium name="Lawrence Berkeley National Laboratory"/>
            <person name="Haridas S."/>
            <person name="Hensen N."/>
            <person name="Bonometti L."/>
            <person name="Westerberg I."/>
            <person name="Brannstrom I.O."/>
            <person name="Guillou S."/>
            <person name="Cros-Aarteil S."/>
            <person name="Calhoun S."/>
            <person name="Kuo A."/>
            <person name="Mondo S."/>
            <person name="Pangilinan J."/>
            <person name="Riley R."/>
            <person name="LaButti K."/>
            <person name="Andreopoulos B."/>
            <person name="Lipzen A."/>
            <person name="Chen C."/>
            <person name="Yanf M."/>
            <person name="Daum C."/>
            <person name="Ng V."/>
            <person name="Clum A."/>
            <person name="Steindorff A."/>
            <person name="Ohm R."/>
            <person name="Martin F."/>
            <person name="Silar P."/>
            <person name="Natvig D."/>
            <person name="Lalanne C."/>
            <person name="Gautier V."/>
            <person name="Ament-velasquez S.L."/>
            <person name="Kruys A."/>
            <person name="Hutchinson M.I."/>
            <person name="Powell A.J."/>
            <person name="Barry K."/>
            <person name="Miller A.N."/>
            <person name="Grigoriev I.V."/>
            <person name="Debuchy R."/>
            <person name="Gladieux P."/>
            <person name="Thoren M.H."/>
            <person name="Johannesson H."/>
        </authorList>
    </citation>
    <scope>NUCLEOTIDE SEQUENCE</scope>
    <source>
        <strain evidence="2">CBS 232.78</strain>
    </source>
</reference>
<feature type="transmembrane region" description="Helical" evidence="1">
    <location>
        <begin position="22"/>
        <end position="40"/>
    </location>
</feature>
<evidence type="ECO:0000313" key="3">
    <source>
        <dbReference type="Proteomes" id="UP001285441"/>
    </source>
</evidence>
<keyword evidence="3" id="KW-1185">Reference proteome</keyword>
<dbReference type="Proteomes" id="UP001285441">
    <property type="component" value="Unassembled WGS sequence"/>
</dbReference>
<feature type="transmembrane region" description="Helical" evidence="1">
    <location>
        <begin position="52"/>
        <end position="71"/>
    </location>
</feature>
<sequence>MYEWPVSSSFLVLGSVPLSDGWYFLLFLLAPAVVLANKLIKGILVDASHCCDVITLFFLSILFSLHILYLACSNGTRDGDSQVMAANVLYLCVQT</sequence>
<reference evidence="2" key="1">
    <citation type="journal article" date="2023" name="Mol. Phylogenet. Evol.">
        <title>Genome-scale phylogeny and comparative genomics of the fungal order Sordariales.</title>
        <authorList>
            <person name="Hensen N."/>
            <person name="Bonometti L."/>
            <person name="Westerberg I."/>
            <person name="Brannstrom I.O."/>
            <person name="Guillou S."/>
            <person name="Cros-Aarteil S."/>
            <person name="Calhoun S."/>
            <person name="Haridas S."/>
            <person name="Kuo A."/>
            <person name="Mondo S."/>
            <person name="Pangilinan J."/>
            <person name="Riley R."/>
            <person name="LaButti K."/>
            <person name="Andreopoulos B."/>
            <person name="Lipzen A."/>
            <person name="Chen C."/>
            <person name="Yan M."/>
            <person name="Daum C."/>
            <person name="Ng V."/>
            <person name="Clum A."/>
            <person name="Steindorff A."/>
            <person name="Ohm R.A."/>
            <person name="Martin F."/>
            <person name="Silar P."/>
            <person name="Natvig D.O."/>
            <person name="Lalanne C."/>
            <person name="Gautier V."/>
            <person name="Ament-Velasquez S.L."/>
            <person name="Kruys A."/>
            <person name="Hutchinson M.I."/>
            <person name="Powell A.J."/>
            <person name="Barry K."/>
            <person name="Miller A.N."/>
            <person name="Grigoriev I.V."/>
            <person name="Debuchy R."/>
            <person name="Gladieux P."/>
            <person name="Hiltunen Thoren M."/>
            <person name="Johannesson H."/>
        </authorList>
    </citation>
    <scope>NUCLEOTIDE SEQUENCE</scope>
    <source>
        <strain evidence="2">CBS 232.78</strain>
    </source>
</reference>
<comment type="caution">
    <text evidence="2">The sequence shown here is derived from an EMBL/GenBank/DDBJ whole genome shotgun (WGS) entry which is preliminary data.</text>
</comment>
<proteinExistence type="predicted"/>